<dbReference type="HAMAP" id="MF_00167">
    <property type="entry name" value="CsrA"/>
    <property type="match status" value="1"/>
</dbReference>
<dbReference type="RefSeq" id="WP_068261046.1">
    <property type="nucleotide sequence ID" value="NZ_LWSK01000022.1"/>
</dbReference>
<dbReference type="Gene3D" id="2.60.40.4380">
    <property type="entry name" value="Translational regulator CsrA"/>
    <property type="match status" value="1"/>
</dbReference>
<gene>
    <name evidence="4" type="primary">csrA</name>
    <name evidence="5" type="ORF">LF1_45410</name>
</gene>
<keyword evidence="2 4" id="KW-0810">Translation regulation</keyword>
<dbReference type="AlphaFoldDB" id="A0A5B1CQR0"/>
<organism evidence="5 6">
    <name type="scientific">Rubripirellula obstinata</name>
    <dbReference type="NCBI Taxonomy" id="406547"/>
    <lineage>
        <taxon>Bacteria</taxon>
        <taxon>Pseudomonadati</taxon>
        <taxon>Planctomycetota</taxon>
        <taxon>Planctomycetia</taxon>
        <taxon>Pirellulales</taxon>
        <taxon>Pirellulaceae</taxon>
        <taxon>Rubripirellula</taxon>
    </lineage>
</organism>
<dbReference type="GO" id="GO:0005829">
    <property type="term" value="C:cytosol"/>
    <property type="evidence" value="ECO:0007669"/>
    <property type="project" value="TreeGrafter"/>
</dbReference>
<keyword evidence="4" id="KW-0678">Repressor</keyword>
<evidence type="ECO:0000313" key="5">
    <source>
        <dbReference type="EMBL" id="KAA1261980.1"/>
    </source>
</evidence>
<dbReference type="OrthoDB" id="289081at2"/>
<dbReference type="GO" id="GO:1902208">
    <property type="term" value="P:regulation of bacterial-type flagellum assembly"/>
    <property type="evidence" value="ECO:0007669"/>
    <property type="project" value="UniProtKB-UniRule"/>
</dbReference>
<dbReference type="InterPro" id="IPR036107">
    <property type="entry name" value="CsrA_sf"/>
</dbReference>
<dbReference type="GO" id="GO:0006402">
    <property type="term" value="P:mRNA catabolic process"/>
    <property type="evidence" value="ECO:0007669"/>
    <property type="project" value="InterPro"/>
</dbReference>
<dbReference type="InterPro" id="IPR003751">
    <property type="entry name" value="CsrA"/>
</dbReference>
<reference evidence="5 6" key="1">
    <citation type="submission" date="2019-08" db="EMBL/GenBank/DDBJ databases">
        <title>Deep-cultivation of Planctomycetes and their phenomic and genomic characterization uncovers novel biology.</title>
        <authorList>
            <person name="Wiegand S."/>
            <person name="Jogler M."/>
            <person name="Boedeker C."/>
            <person name="Pinto D."/>
            <person name="Vollmers J."/>
            <person name="Rivas-Marin E."/>
            <person name="Kohn T."/>
            <person name="Peeters S.H."/>
            <person name="Heuer A."/>
            <person name="Rast P."/>
            <person name="Oberbeckmann S."/>
            <person name="Bunk B."/>
            <person name="Jeske O."/>
            <person name="Meyerdierks A."/>
            <person name="Storesund J.E."/>
            <person name="Kallscheuer N."/>
            <person name="Luecker S."/>
            <person name="Lage O.M."/>
            <person name="Pohl T."/>
            <person name="Merkel B.J."/>
            <person name="Hornburger P."/>
            <person name="Mueller R.-W."/>
            <person name="Bruemmer F."/>
            <person name="Labrenz M."/>
            <person name="Spormann A.M."/>
            <person name="Op Den Camp H."/>
            <person name="Overmann J."/>
            <person name="Amann R."/>
            <person name="Jetten M.S.M."/>
            <person name="Mascher T."/>
            <person name="Medema M.H."/>
            <person name="Devos D.P."/>
            <person name="Kaster A.-K."/>
            <person name="Ovreas L."/>
            <person name="Rohde M."/>
            <person name="Galperin M.Y."/>
            <person name="Jogler C."/>
        </authorList>
    </citation>
    <scope>NUCLEOTIDE SEQUENCE [LARGE SCALE GENOMIC DNA]</scope>
    <source>
        <strain evidence="5 6">LF1</strain>
    </source>
</reference>
<keyword evidence="6" id="KW-1185">Reference proteome</keyword>
<dbReference type="PANTHER" id="PTHR34984:SF1">
    <property type="entry name" value="CARBON STORAGE REGULATOR"/>
    <property type="match status" value="1"/>
</dbReference>
<proteinExistence type="inferred from homology"/>
<dbReference type="Proteomes" id="UP000322699">
    <property type="component" value="Unassembled WGS sequence"/>
</dbReference>
<comment type="similarity">
    <text evidence="4">Belongs to the CsrA/RsmA family.</text>
</comment>
<dbReference type="SUPFAM" id="SSF117130">
    <property type="entry name" value="CsrA-like"/>
    <property type="match status" value="1"/>
</dbReference>
<protein>
    <recommendedName>
        <fullName evidence="4">Translational regulator CsrA</fullName>
    </recommendedName>
</protein>
<evidence type="ECO:0000256" key="1">
    <source>
        <dbReference type="ARBA" id="ARBA00022490"/>
    </source>
</evidence>
<dbReference type="Pfam" id="PF02599">
    <property type="entry name" value="CsrA"/>
    <property type="match status" value="1"/>
</dbReference>
<comment type="function">
    <text evidence="4">A translational regulator that binds mRNA to regulate translation initiation and/or mRNA stability. Usually binds in the 5'-UTR at or near the Shine-Dalgarno sequence preventing ribosome-binding, thus repressing translation. Its main target seems to be the major flagellin gene, while its function is anatagonized by FliW.</text>
</comment>
<dbReference type="GO" id="GO:0006109">
    <property type="term" value="P:regulation of carbohydrate metabolic process"/>
    <property type="evidence" value="ECO:0007669"/>
    <property type="project" value="InterPro"/>
</dbReference>
<sequence length="70" mass="7535">MLVLSRKQNESVLLPEAGITITVLKIKGGRIQIGIDAPTELSILRGEIGEETDSRLAASECAPLPVIRPR</sequence>
<evidence type="ECO:0000256" key="2">
    <source>
        <dbReference type="ARBA" id="ARBA00022845"/>
    </source>
</evidence>
<accession>A0A5B1CQR0</accession>
<evidence type="ECO:0000256" key="3">
    <source>
        <dbReference type="ARBA" id="ARBA00022884"/>
    </source>
</evidence>
<evidence type="ECO:0000313" key="6">
    <source>
        <dbReference type="Proteomes" id="UP000322699"/>
    </source>
</evidence>
<comment type="caution">
    <text evidence="5">The sequence shown here is derived from an EMBL/GenBank/DDBJ whole genome shotgun (WGS) entry which is preliminary data.</text>
</comment>
<dbReference type="GO" id="GO:0045947">
    <property type="term" value="P:negative regulation of translational initiation"/>
    <property type="evidence" value="ECO:0007669"/>
    <property type="project" value="UniProtKB-UniRule"/>
</dbReference>
<comment type="subunit">
    <text evidence="4">Homodimer; the beta-strands of each monomer intercalate to form a hydrophobic core, while the alpha-helices form wings that extend away from the core.</text>
</comment>
<dbReference type="PANTHER" id="PTHR34984">
    <property type="entry name" value="CARBON STORAGE REGULATOR"/>
    <property type="match status" value="1"/>
</dbReference>
<keyword evidence="3 4" id="KW-0694">RNA-binding</keyword>
<dbReference type="GO" id="GO:0048027">
    <property type="term" value="F:mRNA 5'-UTR binding"/>
    <property type="evidence" value="ECO:0007669"/>
    <property type="project" value="UniProtKB-UniRule"/>
</dbReference>
<keyword evidence="4" id="KW-1005">Bacterial flagellum biogenesis</keyword>
<dbReference type="EMBL" id="VRLW01000001">
    <property type="protein sequence ID" value="KAA1261980.1"/>
    <property type="molecule type" value="Genomic_DNA"/>
</dbReference>
<comment type="subcellular location">
    <subcellularLocation>
        <location evidence="4">Cytoplasm</location>
    </subcellularLocation>
</comment>
<name>A0A5B1CQR0_9BACT</name>
<dbReference type="GO" id="GO:0044781">
    <property type="term" value="P:bacterial-type flagellum organization"/>
    <property type="evidence" value="ECO:0007669"/>
    <property type="project" value="UniProtKB-KW"/>
</dbReference>
<evidence type="ECO:0000256" key="4">
    <source>
        <dbReference type="HAMAP-Rule" id="MF_00167"/>
    </source>
</evidence>
<keyword evidence="1 4" id="KW-0963">Cytoplasm</keyword>